<protein>
    <submittedName>
        <fullName evidence="1">Uncharacterized protein</fullName>
    </submittedName>
</protein>
<dbReference type="EMBL" id="KK198757">
    <property type="protein sequence ID" value="KCW75265.1"/>
    <property type="molecule type" value="Genomic_DNA"/>
</dbReference>
<proteinExistence type="predicted"/>
<reference evidence="1" key="1">
    <citation type="submission" date="2013-07" db="EMBL/GenBank/DDBJ databases">
        <title>The genome of Eucalyptus grandis.</title>
        <authorList>
            <person name="Schmutz J."/>
            <person name="Hayes R."/>
            <person name="Myburg A."/>
            <person name="Tuskan G."/>
            <person name="Grattapaglia D."/>
            <person name="Rokhsar D.S."/>
        </authorList>
    </citation>
    <scope>NUCLEOTIDE SEQUENCE</scope>
    <source>
        <tissue evidence="1">Leaf extractions</tissue>
    </source>
</reference>
<dbReference type="Gramene" id="KCW75265">
    <property type="protein sequence ID" value="KCW75265"/>
    <property type="gene ID" value="EUGRSUZ_E04017"/>
</dbReference>
<dbReference type="InParanoid" id="A0A059CBE5"/>
<sequence>MALISTSRSSLHPFSLCVCNSFPPLGLAAVVGNLGCTTAGSNFTGNFSSIASSRDSGQALSRASTFSVISFTFDSVGD</sequence>
<accession>A0A059CBE5</accession>
<name>A0A059CBE5_EUCGR</name>
<gene>
    <name evidence="1" type="ORF">EUGRSUZ_E04017</name>
</gene>
<dbReference type="AlphaFoldDB" id="A0A059CBE5"/>
<organism evidence="1">
    <name type="scientific">Eucalyptus grandis</name>
    <name type="common">Flooded gum</name>
    <dbReference type="NCBI Taxonomy" id="71139"/>
    <lineage>
        <taxon>Eukaryota</taxon>
        <taxon>Viridiplantae</taxon>
        <taxon>Streptophyta</taxon>
        <taxon>Embryophyta</taxon>
        <taxon>Tracheophyta</taxon>
        <taxon>Spermatophyta</taxon>
        <taxon>Magnoliopsida</taxon>
        <taxon>eudicotyledons</taxon>
        <taxon>Gunneridae</taxon>
        <taxon>Pentapetalae</taxon>
        <taxon>rosids</taxon>
        <taxon>malvids</taxon>
        <taxon>Myrtales</taxon>
        <taxon>Myrtaceae</taxon>
        <taxon>Myrtoideae</taxon>
        <taxon>Eucalypteae</taxon>
        <taxon>Eucalyptus</taxon>
    </lineage>
</organism>
<evidence type="ECO:0000313" key="1">
    <source>
        <dbReference type="EMBL" id="KCW75265.1"/>
    </source>
</evidence>